<dbReference type="InterPro" id="IPR045852">
    <property type="entry name" value="UNC80_central"/>
</dbReference>
<feature type="compositionally biased region" description="Polar residues" evidence="1">
    <location>
        <begin position="173"/>
        <end position="210"/>
    </location>
</feature>
<keyword evidence="6" id="KW-1185">Reference proteome</keyword>
<evidence type="ECO:0000256" key="1">
    <source>
        <dbReference type="SAM" id="MobiDB-lite"/>
    </source>
</evidence>
<dbReference type="PANTHER" id="PTHR31781">
    <property type="entry name" value="UNC80"/>
    <property type="match status" value="1"/>
</dbReference>
<dbReference type="GO" id="GO:0030424">
    <property type="term" value="C:axon"/>
    <property type="evidence" value="ECO:0007669"/>
    <property type="project" value="TreeGrafter"/>
</dbReference>
<feature type="compositionally biased region" description="Polar residues" evidence="1">
    <location>
        <begin position="944"/>
        <end position="953"/>
    </location>
</feature>
<gene>
    <name evidence="5" type="primary">unc80_2</name>
    <name evidence="5" type="ORF">Bhyg_10021</name>
</gene>
<accession>A0A9Q0RYM0</accession>
<keyword evidence="2" id="KW-1133">Transmembrane helix</keyword>
<keyword evidence="2" id="KW-0472">Membrane</keyword>
<feature type="region of interest" description="Disordered" evidence="1">
    <location>
        <begin position="397"/>
        <end position="417"/>
    </location>
</feature>
<comment type="caution">
    <text evidence="5">The sequence shown here is derived from an EMBL/GenBank/DDBJ whole genome shotgun (WGS) entry which is preliminary data.</text>
</comment>
<name>A0A9Q0RYM0_9DIPT</name>
<reference evidence="5" key="1">
    <citation type="submission" date="2022-07" db="EMBL/GenBank/DDBJ databases">
        <authorList>
            <person name="Trinca V."/>
            <person name="Uliana J.V.C."/>
            <person name="Torres T.T."/>
            <person name="Ward R.J."/>
            <person name="Monesi N."/>
        </authorList>
    </citation>
    <scope>NUCLEOTIDE SEQUENCE</scope>
    <source>
        <strain evidence="5">HSMRA1968</strain>
        <tissue evidence="5">Whole embryos</tissue>
    </source>
</reference>
<evidence type="ECO:0000259" key="4">
    <source>
        <dbReference type="Pfam" id="PF19424"/>
    </source>
</evidence>
<dbReference type="GO" id="GO:0034703">
    <property type="term" value="C:cation channel complex"/>
    <property type="evidence" value="ECO:0007669"/>
    <property type="project" value="TreeGrafter"/>
</dbReference>
<evidence type="ECO:0000313" key="5">
    <source>
        <dbReference type="EMBL" id="KAJ6637291.1"/>
    </source>
</evidence>
<evidence type="ECO:0000313" key="6">
    <source>
        <dbReference type="Proteomes" id="UP001151699"/>
    </source>
</evidence>
<dbReference type="Proteomes" id="UP001151699">
    <property type="component" value="Chromosome X"/>
</dbReference>
<feature type="region of interest" description="Disordered" evidence="1">
    <location>
        <begin position="171"/>
        <end position="228"/>
    </location>
</feature>
<dbReference type="OrthoDB" id="5584001at2759"/>
<sequence>MRSFNCELKEALKSFEKVLVQNIHFGLSIPFSSALESIGRWRLIQASLPHVMHCAAALLHNRVKDLQTLGAAETKLLYTLHWILLFAAEECADEDVDIMKRPNEKRAPYLFSIPTISLFVYLFAPIAHHLKESDFQNYRLENGIRLWQGMWEYKAPGAPCFTAPVKPKARQLLSPTSPRGSIEVFSNNTRKPSENTQLSNDSPQSTSLSEATKHDDDGSWVSSPKDSVFPETIPEEVSSVEEERVVIFRLPTSSYSSFYTADASLLQHSSVQKTFNTKSAYDKSASRFDFDNIDSECKSTHKIKENTPKISSSTEKDSMDESYKSQNQSKYDVSAATFLDVAVLRCLFISHWQEDGVYWCLHYLYSRLREMSEEAIPPQPQPRRRSNSLPIPHIEISVYQGPGTNSRDSPTGSSITKDFIEIPDQPVTLVTEIPAEVPFTHSRSDDSGSTGRRASEKKRRVKMADLRNLIETRMFSKSERTLEKIGLENECKLSDNSECHRSLDTGEVPLTLLAREPKSNLVKGKSMPSLRYIEPPRVIRESQSSEPRATFYARNPIITVTEHTPTPSPEYMRRQGSFDSQLDALSNTGSGTCFRNQMLRSQTDSRIDYSGADESEAPGSSFYITREGGIDFEIVLLAVYTVFKRDSNICSLRVLETGLNICELLIDLGVMKLGEHAHNLCMGILKRTLLHLGCPHGCNDGVRGPPAEFLRTQVQTILSRMLRQASVASRKFLRHMVKTTQLHELIEFFHAFVGFCVDPSSLLSPLKAFKYTKIYATNFGIGLSSSAENQVISAVFKTLISRFVESFKELKSQENIALYCDVRQLVTYVKGAHGGPFRLAALSGIMAVTPRPHKKAANMQTTRVIRHVQANYETTSYNQEETRSQRKLFFKKRSTSSACASLLEAEGIEDQYRVSQSPLSNLRRKGATIRPTLTPRHSERALLSDSTSSSERNSVGRLSGIVRWFKGSSKERCSIDLESGVGPELAASFIRHGSLKIQGRRAGEGLGRSLQKARRRVERRLGRIGIGKGKKKVTGTEEVAGSYFSRRSSYDYGEGPRESEVVVLKERRLVPTKPVREGMHRFSFLLEVCVPGSVPDAQLIAAILDLPQAPLVARAALLLECAHFVHQCNRSQWPSWMKQNIPPFRPSGVNIGSRVPLASGARRSHDLQRAAGKMFYQWAEVIGARLDEMIAAEKLTYDQLNSSLLDGEKQKELLSQDEEEDFLDEACVNPHGNDCPPALKLVACVLLYEITAFLRETYQTLPKASKLSTKEKPAPWEKVYREANRRWSMALSSMGHSQTSAQSLQSIAGGDPGQTERKISFVLHEPDNESEGSSNTTLTVHGEDNNTPTSAKE</sequence>
<feature type="compositionally biased region" description="Polar residues" evidence="1">
    <location>
        <begin position="1331"/>
        <end position="1353"/>
    </location>
</feature>
<dbReference type="GO" id="GO:0005261">
    <property type="term" value="F:monoatomic cation channel activity"/>
    <property type="evidence" value="ECO:0007669"/>
    <property type="project" value="TreeGrafter"/>
</dbReference>
<protein>
    <submittedName>
        <fullName evidence="5">Protein unc-80 like</fullName>
    </submittedName>
</protein>
<dbReference type="Pfam" id="PF15778">
    <property type="entry name" value="UNC80_N"/>
    <property type="match status" value="1"/>
</dbReference>
<feature type="compositionally biased region" description="Polar residues" evidence="1">
    <location>
        <begin position="1291"/>
        <end position="1306"/>
    </location>
</feature>
<feature type="domain" description="Cation channel complex component UNC80 N-terminal" evidence="3">
    <location>
        <begin position="13"/>
        <end position="168"/>
    </location>
</feature>
<feature type="region of interest" description="Disordered" evidence="1">
    <location>
        <begin position="434"/>
        <end position="460"/>
    </location>
</feature>
<dbReference type="Pfam" id="PF19424">
    <property type="entry name" value="UNC80"/>
    <property type="match status" value="1"/>
</dbReference>
<feature type="region of interest" description="Disordered" evidence="1">
    <location>
        <begin position="1291"/>
        <end position="1353"/>
    </location>
</feature>
<evidence type="ECO:0000259" key="3">
    <source>
        <dbReference type="Pfam" id="PF15778"/>
    </source>
</evidence>
<dbReference type="InterPro" id="IPR031542">
    <property type="entry name" value="UNC80_N"/>
</dbReference>
<feature type="domain" description="Protein UNC80 central region" evidence="4">
    <location>
        <begin position="1065"/>
        <end position="1343"/>
    </location>
</feature>
<feature type="compositionally biased region" description="Basic and acidic residues" evidence="1">
    <location>
        <begin position="1314"/>
        <end position="1327"/>
    </location>
</feature>
<feature type="region of interest" description="Disordered" evidence="1">
    <location>
        <begin position="927"/>
        <end position="953"/>
    </location>
</feature>
<evidence type="ECO:0000256" key="2">
    <source>
        <dbReference type="SAM" id="Phobius"/>
    </source>
</evidence>
<dbReference type="PANTHER" id="PTHR31781:SF1">
    <property type="entry name" value="PROTEIN UNC-80 HOMOLOG"/>
    <property type="match status" value="1"/>
</dbReference>
<feature type="region of interest" description="Disordered" evidence="1">
    <location>
        <begin position="302"/>
        <end position="322"/>
    </location>
</feature>
<organism evidence="5 6">
    <name type="scientific">Pseudolycoriella hygida</name>
    <dbReference type="NCBI Taxonomy" id="35572"/>
    <lineage>
        <taxon>Eukaryota</taxon>
        <taxon>Metazoa</taxon>
        <taxon>Ecdysozoa</taxon>
        <taxon>Arthropoda</taxon>
        <taxon>Hexapoda</taxon>
        <taxon>Insecta</taxon>
        <taxon>Pterygota</taxon>
        <taxon>Neoptera</taxon>
        <taxon>Endopterygota</taxon>
        <taxon>Diptera</taxon>
        <taxon>Nematocera</taxon>
        <taxon>Sciaroidea</taxon>
        <taxon>Sciaridae</taxon>
        <taxon>Pseudolycoriella</taxon>
    </lineage>
</organism>
<dbReference type="GO" id="GO:0055080">
    <property type="term" value="P:monoatomic cation homeostasis"/>
    <property type="evidence" value="ECO:0007669"/>
    <property type="project" value="TreeGrafter"/>
</dbReference>
<proteinExistence type="predicted"/>
<feature type="transmembrane region" description="Helical" evidence="2">
    <location>
        <begin position="109"/>
        <end position="127"/>
    </location>
</feature>
<dbReference type="EMBL" id="WJQU01000003">
    <property type="protein sequence ID" value="KAJ6637291.1"/>
    <property type="molecule type" value="Genomic_DNA"/>
</dbReference>
<keyword evidence="2" id="KW-0812">Transmembrane</keyword>
<feature type="compositionally biased region" description="Polar residues" evidence="1">
    <location>
        <begin position="402"/>
        <end position="416"/>
    </location>
</feature>